<name>A0A366DPH0_9HYPH</name>
<evidence type="ECO:0000256" key="2">
    <source>
        <dbReference type="SAM" id="SignalP"/>
    </source>
</evidence>
<evidence type="ECO:0000256" key="1">
    <source>
        <dbReference type="SAM" id="MobiDB-lite"/>
    </source>
</evidence>
<keyword evidence="2" id="KW-0732">Signal</keyword>
<feature type="chain" id="PRO_5016993339" evidence="2">
    <location>
        <begin position="23"/>
        <end position="102"/>
    </location>
</feature>
<dbReference type="Proteomes" id="UP000252893">
    <property type="component" value="Unassembled WGS sequence"/>
</dbReference>
<feature type="region of interest" description="Disordered" evidence="1">
    <location>
        <begin position="61"/>
        <end position="102"/>
    </location>
</feature>
<keyword evidence="4" id="KW-1185">Reference proteome</keyword>
<dbReference type="EMBL" id="QNRH01000008">
    <property type="protein sequence ID" value="RBO91976.1"/>
    <property type="molecule type" value="Genomic_DNA"/>
</dbReference>
<accession>A0A366DPH0</accession>
<dbReference type="RefSeq" id="WP_113945715.1">
    <property type="nucleotide sequence ID" value="NZ_JBHEEG010000001.1"/>
</dbReference>
<comment type="caution">
    <text evidence="3">The sequence shown here is derived from an EMBL/GenBank/DDBJ whole genome shotgun (WGS) entry which is preliminary data.</text>
</comment>
<reference evidence="3 4" key="1">
    <citation type="submission" date="2018-06" db="EMBL/GenBank/DDBJ databases">
        <title>Genomic Encyclopedia of Type Strains, Phase IV (KMG-IV): sequencing the most valuable type-strain genomes for metagenomic binning, comparative biology and taxonomic classification.</title>
        <authorList>
            <person name="Goeker M."/>
        </authorList>
    </citation>
    <scope>NUCLEOTIDE SEQUENCE [LARGE SCALE GENOMIC DNA]</scope>
    <source>
        <strain evidence="3 4">DSM 25619</strain>
    </source>
</reference>
<organism evidence="3 4">
    <name type="scientific">Pseudochrobactrum asaccharolyticum</name>
    <dbReference type="NCBI Taxonomy" id="354351"/>
    <lineage>
        <taxon>Bacteria</taxon>
        <taxon>Pseudomonadati</taxon>
        <taxon>Pseudomonadota</taxon>
        <taxon>Alphaproteobacteria</taxon>
        <taxon>Hyphomicrobiales</taxon>
        <taxon>Brucellaceae</taxon>
        <taxon>Pseudochrobactrum</taxon>
    </lineage>
</organism>
<evidence type="ECO:0000313" key="3">
    <source>
        <dbReference type="EMBL" id="RBO91976.1"/>
    </source>
</evidence>
<proteinExistence type="predicted"/>
<protein>
    <submittedName>
        <fullName evidence="3">Uncharacterized protein</fullName>
    </submittedName>
</protein>
<gene>
    <name evidence="3" type="ORF">DFR47_108120</name>
</gene>
<feature type="signal peptide" evidence="2">
    <location>
        <begin position="1"/>
        <end position="22"/>
    </location>
</feature>
<evidence type="ECO:0000313" key="4">
    <source>
        <dbReference type="Proteomes" id="UP000252893"/>
    </source>
</evidence>
<dbReference type="AlphaFoldDB" id="A0A366DPH0"/>
<sequence length="102" mass="11358">MQKNLIIIFIGLMLGVSFQAQAREKLAPRPPLAIGCPEGEGKSDFCFIVCKQELVIDATDGIPPQNNNRNWWEPPTSSVYQPPQPPPSPPVYRMVCKPQTKP</sequence>